<gene>
    <name evidence="2" type="ORF">GWI33_022376</name>
</gene>
<comment type="caution">
    <text evidence="2">The sequence shown here is derived from an EMBL/GenBank/DDBJ whole genome shotgun (WGS) entry which is preliminary data.</text>
</comment>
<proteinExistence type="predicted"/>
<organism evidence="2 3">
    <name type="scientific">Rhynchophorus ferrugineus</name>
    <name type="common">Red palm weevil</name>
    <name type="synonym">Curculio ferrugineus</name>
    <dbReference type="NCBI Taxonomy" id="354439"/>
    <lineage>
        <taxon>Eukaryota</taxon>
        <taxon>Metazoa</taxon>
        <taxon>Ecdysozoa</taxon>
        <taxon>Arthropoda</taxon>
        <taxon>Hexapoda</taxon>
        <taxon>Insecta</taxon>
        <taxon>Pterygota</taxon>
        <taxon>Neoptera</taxon>
        <taxon>Endopterygota</taxon>
        <taxon>Coleoptera</taxon>
        <taxon>Polyphaga</taxon>
        <taxon>Cucujiformia</taxon>
        <taxon>Curculionidae</taxon>
        <taxon>Dryophthorinae</taxon>
        <taxon>Rhynchophorus</taxon>
    </lineage>
</organism>
<dbReference type="AlphaFoldDB" id="A0A834IQ88"/>
<feature type="compositionally biased region" description="Basic residues" evidence="1">
    <location>
        <begin position="115"/>
        <end position="126"/>
    </location>
</feature>
<name>A0A834IQ88_RHYFE</name>
<sequence>MFVCSVLDVPIGKLIPNAQLLKKLPVIPRQTIHMSSRQENPRCRARQSQLNGDNREKINNVDENTVCVFEENAIIFLELKPRKTHQITDIFNSELIKTIASNDRRSDMQDVGSARRPRRRTAWGRL</sequence>
<protein>
    <submittedName>
        <fullName evidence="2">Uncharacterized protein</fullName>
    </submittedName>
</protein>
<evidence type="ECO:0000256" key="1">
    <source>
        <dbReference type="SAM" id="MobiDB-lite"/>
    </source>
</evidence>
<evidence type="ECO:0000313" key="3">
    <source>
        <dbReference type="Proteomes" id="UP000625711"/>
    </source>
</evidence>
<reference evidence="2" key="1">
    <citation type="submission" date="2020-08" db="EMBL/GenBank/DDBJ databases">
        <title>Genome sequencing and assembly of the red palm weevil Rhynchophorus ferrugineus.</title>
        <authorList>
            <person name="Dias G.B."/>
            <person name="Bergman C.M."/>
            <person name="Manee M."/>
        </authorList>
    </citation>
    <scope>NUCLEOTIDE SEQUENCE</scope>
    <source>
        <strain evidence="2">AA-2017</strain>
        <tissue evidence="2">Whole larva</tissue>
    </source>
</reference>
<keyword evidence="3" id="KW-1185">Reference proteome</keyword>
<dbReference type="Proteomes" id="UP000625711">
    <property type="component" value="Unassembled WGS sequence"/>
</dbReference>
<feature type="region of interest" description="Disordered" evidence="1">
    <location>
        <begin position="102"/>
        <end position="126"/>
    </location>
</feature>
<dbReference type="EMBL" id="JAACXV010000080">
    <property type="protein sequence ID" value="KAF7284224.1"/>
    <property type="molecule type" value="Genomic_DNA"/>
</dbReference>
<evidence type="ECO:0000313" key="2">
    <source>
        <dbReference type="EMBL" id="KAF7284224.1"/>
    </source>
</evidence>
<accession>A0A834IQ88</accession>